<keyword evidence="4 6" id="KW-1133">Transmembrane helix</keyword>
<sequence length="597" mass="63627">MSDNRIEEGEKPAVEHSPVVLETDDIEAPEARGVEADNIPDAYWWSFRFLGSCASIILLAVSLYISFSLPASAITVINDSLGPSPAYIWISDAGGIICGVGLLIVGRVGDIVGRRYFLIVGQVVGVVGSVICAKATSINMLIAGSAIYGIASTTQLTFPYIIQELVPNKYRGVVQGAMIVGVLPFAGFGSLIAREFINNPNLGWRWCYWLNVIFNGVALILLTLCYFPPTLHQMHSQLTWQKELKKLDWGGMFFFTAGQVLILLALNWGGSSYPWSSAHIIAPLILGVAMIVAFILYEVYVPLEQPLLPIRLLKNRPYVAIVIVASAGQMVFTSLSILWPEQIEYLYSTNNIQIGWMAITSGLCLAVAEIVIGPLLKIIGHARLQLIFATVLLTAFLGGLAGATQKTEAMAIAFTSLAGFFSGWLDVISLVSNGLVTEPADLGLANGFMGSVKQTIGSVSLSIFVAILQSRVATNMPKDITSAAVGAGLPSSSVDAAIAAVSNGTAAAFDAVPGMNSTIEAAIQDGVKTAYASSFKTVYLTSLAFAGIAIVASFFTADIDKQMNNYVSRRIGGTVATTDVPKDVTIEHNAHVTELNG</sequence>
<feature type="transmembrane region" description="Helical" evidence="6">
    <location>
        <begin position="247"/>
        <end position="266"/>
    </location>
</feature>
<evidence type="ECO:0000259" key="7">
    <source>
        <dbReference type="PROSITE" id="PS50850"/>
    </source>
</evidence>
<evidence type="ECO:0000256" key="6">
    <source>
        <dbReference type="SAM" id="Phobius"/>
    </source>
</evidence>
<dbReference type="InterPro" id="IPR036259">
    <property type="entry name" value="MFS_trans_sf"/>
</dbReference>
<feature type="transmembrane region" description="Helical" evidence="6">
    <location>
        <begin position="409"/>
        <end position="431"/>
    </location>
</feature>
<feature type="transmembrane region" description="Helical" evidence="6">
    <location>
        <begin position="352"/>
        <end position="372"/>
    </location>
</feature>
<keyword evidence="3 6" id="KW-0812">Transmembrane</keyword>
<dbReference type="PROSITE" id="PS50850">
    <property type="entry name" value="MFS"/>
    <property type="match status" value="1"/>
</dbReference>
<evidence type="ECO:0000256" key="1">
    <source>
        <dbReference type="ARBA" id="ARBA00004141"/>
    </source>
</evidence>
<evidence type="ECO:0000256" key="2">
    <source>
        <dbReference type="ARBA" id="ARBA00022448"/>
    </source>
</evidence>
<dbReference type="Proteomes" id="UP001642482">
    <property type="component" value="Unassembled WGS sequence"/>
</dbReference>
<feature type="domain" description="Major facilitator superfamily (MFS) profile" evidence="7">
    <location>
        <begin position="48"/>
        <end position="561"/>
    </location>
</feature>
<dbReference type="PANTHER" id="PTHR23501">
    <property type="entry name" value="MAJOR FACILITATOR SUPERFAMILY"/>
    <property type="match status" value="1"/>
</dbReference>
<keyword evidence="5 6" id="KW-0472">Membrane</keyword>
<feature type="transmembrane region" description="Helical" evidence="6">
    <location>
        <begin position="538"/>
        <end position="559"/>
    </location>
</feature>
<dbReference type="InterPro" id="IPR020846">
    <property type="entry name" value="MFS_dom"/>
</dbReference>
<dbReference type="InterPro" id="IPR010573">
    <property type="entry name" value="MFS_Str1/Tri12-like"/>
</dbReference>
<evidence type="ECO:0000256" key="5">
    <source>
        <dbReference type="ARBA" id="ARBA00023136"/>
    </source>
</evidence>
<evidence type="ECO:0000256" key="4">
    <source>
        <dbReference type="ARBA" id="ARBA00022989"/>
    </source>
</evidence>
<dbReference type="Pfam" id="PF06609">
    <property type="entry name" value="TRI12"/>
    <property type="match status" value="1"/>
</dbReference>
<feature type="transmembrane region" description="Helical" evidence="6">
    <location>
        <begin position="278"/>
        <end position="297"/>
    </location>
</feature>
<gene>
    <name evidence="8" type="ORF">SEUCBS140593_003998</name>
</gene>
<dbReference type="Gene3D" id="1.20.1250.20">
    <property type="entry name" value="MFS general substrate transporter like domains"/>
    <property type="match status" value="1"/>
</dbReference>
<protein>
    <recommendedName>
        <fullName evidence="7">Major facilitator superfamily (MFS) profile domain-containing protein</fullName>
    </recommendedName>
</protein>
<feature type="transmembrane region" description="Helical" evidence="6">
    <location>
        <begin position="87"/>
        <end position="105"/>
    </location>
</feature>
<comment type="subcellular location">
    <subcellularLocation>
        <location evidence="1">Membrane</location>
        <topology evidence="1">Multi-pass membrane protein</topology>
    </subcellularLocation>
</comment>
<dbReference type="InterPro" id="IPR053791">
    <property type="entry name" value="MFS_Tri12-like"/>
</dbReference>
<proteinExistence type="predicted"/>
<evidence type="ECO:0000313" key="8">
    <source>
        <dbReference type="EMBL" id="CAK7219753.1"/>
    </source>
</evidence>
<keyword evidence="9" id="KW-1185">Reference proteome</keyword>
<feature type="transmembrane region" description="Helical" evidence="6">
    <location>
        <begin position="142"/>
        <end position="161"/>
    </location>
</feature>
<feature type="transmembrane region" description="Helical" evidence="6">
    <location>
        <begin position="443"/>
        <end position="468"/>
    </location>
</feature>
<evidence type="ECO:0000256" key="3">
    <source>
        <dbReference type="ARBA" id="ARBA00022692"/>
    </source>
</evidence>
<feature type="transmembrane region" description="Helical" evidence="6">
    <location>
        <begin position="208"/>
        <end position="227"/>
    </location>
</feature>
<evidence type="ECO:0000313" key="9">
    <source>
        <dbReference type="Proteomes" id="UP001642482"/>
    </source>
</evidence>
<dbReference type="EMBL" id="CAWUHD010000033">
    <property type="protein sequence ID" value="CAK7219753.1"/>
    <property type="molecule type" value="Genomic_DNA"/>
</dbReference>
<comment type="caution">
    <text evidence="8">The sequence shown here is derived from an EMBL/GenBank/DDBJ whole genome shotgun (WGS) entry which is preliminary data.</text>
</comment>
<keyword evidence="2" id="KW-0813">Transport</keyword>
<feature type="transmembrane region" description="Helical" evidence="6">
    <location>
        <begin position="49"/>
        <end position="67"/>
    </location>
</feature>
<reference evidence="8 9" key="1">
    <citation type="submission" date="2024-01" db="EMBL/GenBank/DDBJ databases">
        <authorList>
            <person name="Allen C."/>
            <person name="Tagirdzhanova G."/>
        </authorList>
    </citation>
    <scope>NUCLEOTIDE SEQUENCE [LARGE SCALE GENOMIC DNA]</scope>
</reference>
<feature type="transmembrane region" description="Helical" evidence="6">
    <location>
        <begin position="173"/>
        <end position="193"/>
    </location>
</feature>
<name>A0ABP0BJF0_9PEZI</name>
<feature type="transmembrane region" description="Helical" evidence="6">
    <location>
        <begin position="384"/>
        <end position="403"/>
    </location>
</feature>
<dbReference type="SUPFAM" id="SSF103473">
    <property type="entry name" value="MFS general substrate transporter"/>
    <property type="match status" value="1"/>
</dbReference>
<dbReference type="CDD" id="cd06179">
    <property type="entry name" value="MFS_TRI12_like"/>
    <property type="match status" value="1"/>
</dbReference>
<dbReference type="PANTHER" id="PTHR23501:SF109">
    <property type="entry name" value="MAJOR FACILITATOR SUPERFAMILY (MFS) PROFILE DOMAIN-CONTAINING PROTEIN-RELATED"/>
    <property type="match status" value="1"/>
</dbReference>
<organism evidence="8 9">
    <name type="scientific">Sporothrix eucalyptigena</name>
    <dbReference type="NCBI Taxonomy" id="1812306"/>
    <lineage>
        <taxon>Eukaryota</taxon>
        <taxon>Fungi</taxon>
        <taxon>Dikarya</taxon>
        <taxon>Ascomycota</taxon>
        <taxon>Pezizomycotina</taxon>
        <taxon>Sordariomycetes</taxon>
        <taxon>Sordariomycetidae</taxon>
        <taxon>Ophiostomatales</taxon>
        <taxon>Ophiostomataceae</taxon>
        <taxon>Sporothrix</taxon>
    </lineage>
</organism>
<accession>A0ABP0BJF0</accession>
<feature type="transmembrane region" description="Helical" evidence="6">
    <location>
        <begin position="318"/>
        <end position="340"/>
    </location>
</feature>